<dbReference type="InterPro" id="IPR010982">
    <property type="entry name" value="Lambda_DNA-bd_dom_sf"/>
</dbReference>
<dbReference type="SUPFAM" id="SSF47413">
    <property type="entry name" value="lambda repressor-like DNA-binding domains"/>
    <property type="match status" value="1"/>
</dbReference>
<gene>
    <name evidence="1" type="ORF">HN018_06720</name>
</gene>
<dbReference type="GO" id="GO:0003677">
    <property type="term" value="F:DNA binding"/>
    <property type="evidence" value="ECO:0007669"/>
    <property type="project" value="InterPro"/>
</dbReference>
<proteinExistence type="predicted"/>
<protein>
    <submittedName>
        <fullName evidence="1">Helix-turn-helix transcriptional regulator</fullName>
    </submittedName>
</protein>
<dbReference type="RefSeq" id="WP_171834757.1">
    <property type="nucleotide sequence ID" value="NZ_CP053708.1"/>
</dbReference>
<evidence type="ECO:0000313" key="2">
    <source>
        <dbReference type="Proteomes" id="UP000500767"/>
    </source>
</evidence>
<dbReference type="EMBL" id="CP053708">
    <property type="protein sequence ID" value="QKE89770.1"/>
    <property type="molecule type" value="Genomic_DNA"/>
</dbReference>
<dbReference type="KEGG" id="lck:HN018_06720"/>
<dbReference type="AlphaFoldDB" id="A0A6M8HN93"/>
<sequence>MSETEDQAFVRLLIERTGLNQTALAKAAGLGPDILSKIKRSKTGMLERPNLDKLQAFAASVGMDDLKERSQLVGSGKSSQSPHPNREVALVDMWRDLEEPEQALTFDIVEAAVRSSLRRRYGRP</sequence>
<dbReference type="CDD" id="cd00093">
    <property type="entry name" value="HTH_XRE"/>
    <property type="match status" value="1"/>
</dbReference>
<dbReference type="Gene3D" id="1.10.260.40">
    <property type="entry name" value="lambda repressor-like DNA-binding domains"/>
    <property type="match status" value="1"/>
</dbReference>
<accession>A0A6M8HN93</accession>
<organism evidence="1 2">
    <name type="scientific">Lichenicola cladoniae</name>
    <dbReference type="NCBI Taxonomy" id="1484109"/>
    <lineage>
        <taxon>Bacteria</taxon>
        <taxon>Pseudomonadati</taxon>
        <taxon>Pseudomonadota</taxon>
        <taxon>Alphaproteobacteria</taxon>
        <taxon>Acetobacterales</taxon>
        <taxon>Acetobacteraceae</taxon>
        <taxon>Lichenicola</taxon>
    </lineage>
</organism>
<dbReference type="Proteomes" id="UP000500767">
    <property type="component" value="Chromosome"/>
</dbReference>
<reference evidence="1 2" key="1">
    <citation type="journal article" date="2014" name="World J. Microbiol. Biotechnol.">
        <title>Biodiversity and physiological characteristics of Antarctic and Arctic lichens-associated bacteria.</title>
        <authorList>
            <person name="Lee Y.M."/>
            <person name="Kim E.H."/>
            <person name="Lee H.K."/>
            <person name="Hong S.G."/>
        </authorList>
    </citation>
    <scope>NUCLEOTIDE SEQUENCE [LARGE SCALE GENOMIC DNA]</scope>
    <source>
        <strain evidence="1 2">PAMC 26569</strain>
    </source>
</reference>
<keyword evidence="2" id="KW-1185">Reference proteome</keyword>
<evidence type="ECO:0000313" key="1">
    <source>
        <dbReference type="EMBL" id="QKE89770.1"/>
    </source>
</evidence>
<name>A0A6M8HN93_9PROT</name>
<dbReference type="InterPro" id="IPR001387">
    <property type="entry name" value="Cro/C1-type_HTH"/>
</dbReference>